<evidence type="ECO:0000313" key="2">
    <source>
        <dbReference type="EMBL" id="EKD44538.1"/>
    </source>
</evidence>
<dbReference type="Gene3D" id="3.40.50.300">
    <property type="entry name" value="P-loop containing nucleotide triphosphate hydrolases"/>
    <property type="match status" value="1"/>
</dbReference>
<proteinExistence type="predicted"/>
<dbReference type="EMBL" id="AMFJ01028838">
    <property type="protein sequence ID" value="EKD44538.1"/>
    <property type="molecule type" value="Genomic_DNA"/>
</dbReference>
<accession>K1ZJD4</accession>
<dbReference type="EMBL" id="AMFJ01034201">
    <property type="protein sequence ID" value="EKD29946.1"/>
    <property type="molecule type" value="Genomic_DNA"/>
</dbReference>
<evidence type="ECO:0000313" key="1">
    <source>
        <dbReference type="EMBL" id="EKD29946.1"/>
    </source>
</evidence>
<accession>K1XY86</accession>
<protein>
    <submittedName>
        <fullName evidence="1">Type II secretion system protein E</fullName>
    </submittedName>
</protein>
<sequence length="69" mass="7502">HKGHKGRTGFFEILEMTEGIEKMVLAHASKTQLEIQAIGDGMITIKDDALIKLVLGEVSLEEILQVLGG</sequence>
<dbReference type="InterPro" id="IPR027417">
    <property type="entry name" value="P-loop_NTPase"/>
</dbReference>
<reference evidence="1" key="1">
    <citation type="journal article" date="2012" name="Science">
        <title>Fermentation, hydrogen, and sulfur metabolism in multiple uncultivated bacterial phyla.</title>
        <authorList>
            <person name="Wrighton K.C."/>
            <person name="Thomas B.C."/>
            <person name="Sharon I."/>
            <person name="Miller C.S."/>
            <person name="Castelle C.J."/>
            <person name="VerBerkmoes N.C."/>
            <person name="Wilkins M.J."/>
            <person name="Hettich R.L."/>
            <person name="Lipton M.S."/>
            <person name="Williams K.H."/>
            <person name="Long P.E."/>
            <person name="Banfield J.F."/>
        </authorList>
    </citation>
    <scope>NUCLEOTIDE SEQUENCE [LARGE SCALE GENOMIC DNA]</scope>
</reference>
<gene>
    <name evidence="2" type="ORF">ACD_71C00107G0003</name>
    <name evidence="1" type="ORF">ACD_78C00201G0001</name>
</gene>
<feature type="non-terminal residue" evidence="1">
    <location>
        <position position="1"/>
    </location>
</feature>
<name>K1XY86_9BACT</name>
<dbReference type="AlphaFoldDB" id="K1XY86"/>
<organism evidence="1">
    <name type="scientific">uncultured bacterium</name>
    <name type="common">gcode 4</name>
    <dbReference type="NCBI Taxonomy" id="1234023"/>
    <lineage>
        <taxon>Bacteria</taxon>
        <taxon>environmental samples</taxon>
    </lineage>
</organism>
<comment type="caution">
    <text evidence="1">The sequence shown here is derived from an EMBL/GenBank/DDBJ whole genome shotgun (WGS) entry which is preliminary data.</text>
</comment>